<dbReference type="Gene3D" id="3.30.70.80">
    <property type="entry name" value="Peptidase S8 propeptide/proteinase inhibitor I9"/>
    <property type="match status" value="1"/>
</dbReference>
<proteinExistence type="inferred from homology"/>
<keyword evidence="5" id="KW-0645">Protease</keyword>
<dbReference type="GO" id="GO:0006508">
    <property type="term" value="P:proteolysis"/>
    <property type="evidence" value="ECO:0007669"/>
    <property type="project" value="UniProtKB-KW"/>
</dbReference>
<dbReference type="Proteomes" id="UP001151529">
    <property type="component" value="Chromosome 2"/>
</dbReference>
<dbReference type="Pfam" id="PF05922">
    <property type="entry name" value="Inhibitor_I9"/>
    <property type="match status" value="1"/>
</dbReference>
<keyword evidence="5" id="KW-0378">Hydrolase</keyword>
<protein>
    <submittedName>
        <fullName evidence="5">CO(2)-RESPONSE SECRETED PROTEASE</fullName>
    </submittedName>
</protein>
<keyword evidence="3" id="KW-0732">Signal</keyword>
<accession>A0A9Q0ZE04</accession>
<sequence length="163" mass="17052">MLRHHPTSTAAATISRCSSAQKLSNSALWVDMPLKSAGAAEGEKDGVYIVYMGAATGSSKNGHAQLLSSVLKRRKNALVQSYEHGISGFAARLSAAEAQSIAKKPGVNMFAIIGILDTGISPESESFSGKDLGPIPSRWNGTCGDAHDFCNGKIIGARSYNSP</sequence>
<dbReference type="Gene3D" id="3.40.50.200">
    <property type="entry name" value="Peptidase S8/S53 domain"/>
    <property type="match status" value="1"/>
</dbReference>
<dbReference type="InterPro" id="IPR010259">
    <property type="entry name" value="S8pro/Inhibitor_I9"/>
</dbReference>
<name>A0A9Q0ZE04_SALVM</name>
<dbReference type="EMBL" id="JAPFFL010000004">
    <property type="protein sequence ID" value="KAJ6731099.1"/>
    <property type="molecule type" value="Genomic_DNA"/>
</dbReference>
<gene>
    <name evidence="5" type="ORF">OIU85_021832</name>
</gene>
<comment type="caution">
    <text evidence="5">The sequence shown here is derived from an EMBL/GenBank/DDBJ whole genome shotgun (WGS) entry which is preliminary data.</text>
</comment>
<evidence type="ECO:0000256" key="3">
    <source>
        <dbReference type="ARBA" id="ARBA00022729"/>
    </source>
</evidence>
<organism evidence="5 6">
    <name type="scientific">Salix viminalis</name>
    <name type="common">Common osier</name>
    <name type="synonym">Basket willow</name>
    <dbReference type="NCBI Taxonomy" id="40686"/>
    <lineage>
        <taxon>Eukaryota</taxon>
        <taxon>Viridiplantae</taxon>
        <taxon>Streptophyta</taxon>
        <taxon>Embryophyta</taxon>
        <taxon>Tracheophyta</taxon>
        <taxon>Spermatophyta</taxon>
        <taxon>Magnoliopsida</taxon>
        <taxon>eudicotyledons</taxon>
        <taxon>Gunneridae</taxon>
        <taxon>Pentapetalae</taxon>
        <taxon>rosids</taxon>
        <taxon>fabids</taxon>
        <taxon>Malpighiales</taxon>
        <taxon>Salicaceae</taxon>
        <taxon>Saliceae</taxon>
        <taxon>Salix</taxon>
    </lineage>
</organism>
<dbReference type="PANTHER" id="PTHR10795">
    <property type="entry name" value="PROPROTEIN CONVERTASE SUBTILISIN/KEXIN"/>
    <property type="match status" value="1"/>
</dbReference>
<dbReference type="GO" id="GO:0004252">
    <property type="term" value="F:serine-type endopeptidase activity"/>
    <property type="evidence" value="ECO:0007669"/>
    <property type="project" value="InterPro"/>
</dbReference>
<evidence type="ECO:0000256" key="1">
    <source>
        <dbReference type="ARBA" id="ARBA00004613"/>
    </source>
</evidence>
<keyword evidence="6" id="KW-1185">Reference proteome</keyword>
<evidence type="ECO:0000259" key="4">
    <source>
        <dbReference type="Pfam" id="PF05922"/>
    </source>
</evidence>
<dbReference type="InterPro" id="IPR037045">
    <property type="entry name" value="S8pro/Inhibitor_I9_sf"/>
</dbReference>
<dbReference type="SUPFAM" id="SSF52743">
    <property type="entry name" value="Subtilisin-like"/>
    <property type="match status" value="1"/>
</dbReference>
<dbReference type="GO" id="GO:0005576">
    <property type="term" value="C:extracellular region"/>
    <property type="evidence" value="ECO:0007669"/>
    <property type="project" value="UniProtKB-SubCell"/>
</dbReference>
<evidence type="ECO:0000256" key="2">
    <source>
        <dbReference type="ARBA" id="ARBA00011073"/>
    </source>
</evidence>
<dbReference type="OrthoDB" id="2014869at2759"/>
<evidence type="ECO:0000313" key="5">
    <source>
        <dbReference type="EMBL" id="KAJ6731099.1"/>
    </source>
</evidence>
<comment type="subcellular location">
    <subcellularLocation>
        <location evidence="1">Secreted</location>
    </subcellularLocation>
</comment>
<reference evidence="5" key="2">
    <citation type="journal article" date="2023" name="Int. J. Mol. Sci.">
        <title>De Novo Assembly and Annotation of 11 Diverse Shrub Willow (Salix) Genomes Reveals Novel Gene Organization in Sex-Linked Regions.</title>
        <authorList>
            <person name="Hyden B."/>
            <person name="Feng K."/>
            <person name="Yates T.B."/>
            <person name="Jawdy S."/>
            <person name="Cereghino C."/>
            <person name="Smart L.B."/>
            <person name="Muchero W."/>
        </authorList>
    </citation>
    <scope>NUCLEOTIDE SEQUENCE [LARGE SCALE GENOMIC DNA]</scope>
    <source>
        <tissue evidence="5">Shoot tip</tissue>
    </source>
</reference>
<evidence type="ECO:0000313" key="6">
    <source>
        <dbReference type="Proteomes" id="UP001151529"/>
    </source>
</evidence>
<comment type="similarity">
    <text evidence="2">Belongs to the peptidase S8 family.</text>
</comment>
<dbReference type="InterPro" id="IPR045051">
    <property type="entry name" value="SBT"/>
</dbReference>
<dbReference type="InterPro" id="IPR036852">
    <property type="entry name" value="Peptidase_S8/S53_dom_sf"/>
</dbReference>
<reference evidence="5" key="1">
    <citation type="submission" date="2022-11" db="EMBL/GenBank/DDBJ databases">
        <authorList>
            <person name="Hyden B.L."/>
            <person name="Feng K."/>
            <person name="Yates T."/>
            <person name="Jawdy S."/>
            <person name="Smart L.B."/>
            <person name="Muchero W."/>
        </authorList>
    </citation>
    <scope>NUCLEOTIDE SEQUENCE</scope>
    <source>
        <tissue evidence="5">Shoot tip</tissue>
    </source>
</reference>
<dbReference type="AlphaFoldDB" id="A0A9Q0ZE04"/>
<feature type="domain" description="Inhibitor I9" evidence="4">
    <location>
        <begin position="47"/>
        <end position="107"/>
    </location>
</feature>